<protein>
    <submittedName>
        <fullName evidence="1">Uncharacterized protein</fullName>
    </submittedName>
</protein>
<proteinExistence type="predicted"/>
<accession>A0A6A5SFA7</accession>
<evidence type="ECO:0000313" key="1">
    <source>
        <dbReference type="EMBL" id="KAF1938258.1"/>
    </source>
</evidence>
<sequence>MIIPRALHGRLLTELKYPPNLRVLLPGTSPHMGCSTTSIASVVLAIIGLSQPALETLLFTGRFRAGNVNSEQMGCNLKTLDMRSSHLKALGGLTELDIVLAIWSAKQRKPKTRLPFLSDNVQTIQPLAERSPSLLALHQRR</sequence>
<dbReference type="Proteomes" id="UP000800038">
    <property type="component" value="Unassembled WGS sequence"/>
</dbReference>
<gene>
    <name evidence="1" type="ORF">EJ02DRAFT_29257</name>
</gene>
<dbReference type="AlphaFoldDB" id="A0A6A5SFA7"/>
<reference evidence="1" key="1">
    <citation type="journal article" date="2020" name="Stud. Mycol.">
        <title>101 Dothideomycetes genomes: a test case for predicting lifestyles and emergence of pathogens.</title>
        <authorList>
            <person name="Haridas S."/>
            <person name="Albert R."/>
            <person name="Binder M."/>
            <person name="Bloem J."/>
            <person name="Labutti K."/>
            <person name="Salamov A."/>
            <person name="Andreopoulos B."/>
            <person name="Baker S."/>
            <person name="Barry K."/>
            <person name="Bills G."/>
            <person name="Bluhm B."/>
            <person name="Cannon C."/>
            <person name="Castanera R."/>
            <person name="Culley D."/>
            <person name="Daum C."/>
            <person name="Ezra D."/>
            <person name="Gonzalez J."/>
            <person name="Henrissat B."/>
            <person name="Kuo A."/>
            <person name="Liang C."/>
            <person name="Lipzen A."/>
            <person name="Lutzoni F."/>
            <person name="Magnuson J."/>
            <person name="Mondo S."/>
            <person name="Nolan M."/>
            <person name="Ohm R."/>
            <person name="Pangilinan J."/>
            <person name="Park H.-J."/>
            <person name="Ramirez L."/>
            <person name="Alfaro M."/>
            <person name="Sun H."/>
            <person name="Tritt A."/>
            <person name="Yoshinaga Y."/>
            <person name="Zwiers L.-H."/>
            <person name="Turgeon B."/>
            <person name="Goodwin S."/>
            <person name="Spatafora J."/>
            <person name="Crous P."/>
            <person name="Grigoriev I."/>
        </authorList>
    </citation>
    <scope>NUCLEOTIDE SEQUENCE</scope>
    <source>
        <strain evidence="1">CBS 161.51</strain>
    </source>
</reference>
<dbReference type="EMBL" id="ML976110">
    <property type="protein sequence ID" value="KAF1938258.1"/>
    <property type="molecule type" value="Genomic_DNA"/>
</dbReference>
<name>A0A6A5SFA7_9PLEO</name>
<keyword evidence="2" id="KW-1185">Reference proteome</keyword>
<evidence type="ECO:0000313" key="2">
    <source>
        <dbReference type="Proteomes" id="UP000800038"/>
    </source>
</evidence>
<organism evidence="1 2">
    <name type="scientific">Clathrospora elynae</name>
    <dbReference type="NCBI Taxonomy" id="706981"/>
    <lineage>
        <taxon>Eukaryota</taxon>
        <taxon>Fungi</taxon>
        <taxon>Dikarya</taxon>
        <taxon>Ascomycota</taxon>
        <taxon>Pezizomycotina</taxon>
        <taxon>Dothideomycetes</taxon>
        <taxon>Pleosporomycetidae</taxon>
        <taxon>Pleosporales</taxon>
        <taxon>Diademaceae</taxon>
        <taxon>Clathrospora</taxon>
    </lineage>
</organism>